<keyword evidence="3" id="KW-0106">Calcium</keyword>
<dbReference type="InterPro" id="IPR050145">
    <property type="entry name" value="Centrin_CML-like"/>
</dbReference>
<keyword evidence="7" id="KW-1185">Reference proteome</keyword>
<dbReference type="PROSITE" id="PS50222">
    <property type="entry name" value="EF_HAND_2"/>
    <property type="match status" value="2"/>
</dbReference>
<dbReference type="InterPro" id="IPR011992">
    <property type="entry name" value="EF-hand-dom_pair"/>
</dbReference>
<dbReference type="GO" id="GO:0043226">
    <property type="term" value="C:organelle"/>
    <property type="evidence" value="ECO:0007669"/>
    <property type="project" value="UniProtKB-ARBA"/>
</dbReference>
<gene>
    <name evidence="6" type="ORF">FCC1311_090502</name>
</gene>
<feature type="domain" description="EF-hand" evidence="5">
    <location>
        <begin position="119"/>
        <end position="154"/>
    </location>
</feature>
<sequence length="242" mass="27681">MTADAEGSKGISQNEEKELLRVYNTMCNYQPKSKLYARLQPQRARRDRLVAHRKAPDNIVVTNKEGEAMSSEEIEAEYETLRQEIAALEKEVAVLDSDPQRRIRPADLAECLKTLGKPNSKKEIEEMIWEVDESLDGVVDWEEFKLTYQRNLADTTGLEPCQLFNVIQFMIYDKDGSGKVTVDETMHMLYTRYGRDRLEGQMKLLFGEDLSTQDGDGELSFSEYCVAIQRTNKGRHSHGTSS</sequence>
<dbReference type="GO" id="GO:0005509">
    <property type="term" value="F:calcium ion binding"/>
    <property type="evidence" value="ECO:0007669"/>
    <property type="project" value="InterPro"/>
</dbReference>
<dbReference type="Pfam" id="PF13499">
    <property type="entry name" value="EF-hand_7"/>
    <property type="match status" value="1"/>
</dbReference>
<proteinExistence type="inferred from homology"/>
<evidence type="ECO:0000256" key="2">
    <source>
        <dbReference type="ARBA" id="ARBA00022737"/>
    </source>
</evidence>
<comment type="caution">
    <text evidence="6">The sequence shown here is derived from an EMBL/GenBank/DDBJ whole genome shotgun (WGS) entry which is preliminary data.</text>
</comment>
<accession>A0A2R5GQD3</accession>
<dbReference type="InParanoid" id="A0A2R5GQD3"/>
<dbReference type="Pfam" id="PF13833">
    <property type="entry name" value="EF-hand_8"/>
    <property type="match status" value="1"/>
</dbReference>
<dbReference type="SUPFAM" id="SSF47473">
    <property type="entry name" value="EF-hand"/>
    <property type="match status" value="1"/>
</dbReference>
<evidence type="ECO:0000256" key="1">
    <source>
        <dbReference type="ARBA" id="ARBA00005253"/>
    </source>
</evidence>
<evidence type="ECO:0000313" key="6">
    <source>
        <dbReference type="EMBL" id="GBG32825.1"/>
    </source>
</evidence>
<dbReference type="FunFam" id="1.10.238.10:FF:000178">
    <property type="entry name" value="Calmodulin-2 A"/>
    <property type="match status" value="1"/>
</dbReference>
<feature type="domain" description="EF-hand" evidence="5">
    <location>
        <begin position="169"/>
        <end position="195"/>
    </location>
</feature>
<evidence type="ECO:0000259" key="5">
    <source>
        <dbReference type="PROSITE" id="PS50222"/>
    </source>
</evidence>
<organism evidence="6 7">
    <name type="scientific">Hondaea fermentalgiana</name>
    <dbReference type="NCBI Taxonomy" id="2315210"/>
    <lineage>
        <taxon>Eukaryota</taxon>
        <taxon>Sar</taxon>
        <taxon>Stramenopiles</taxon>
        <taxon>Bigyra</taxon>
        <taxon>Labyrinthulomycetes</taxon>
        <taxon>Thraustochytrida</taxon>
        <taxon>Thraustochytriidae</taxon>
        <taxon>Hondaea</taxon>
    </lineage>
</organism>
<dbReference type="PANTHER" id="PTHR23050">
    <property type="entry name" value="CALCIUM BINDING PROTEIN"/>
    <property type="match status" value="1"/>
</dbReference>
<name>A0A2R5GQD3_9STRA</name>
<evidence type="ECO:0000256" key="4">
    <source>
        <dbReference type="SAM" id="Coils"/>
    </source>
</evidence>
<dbReference type="AlphaFoldDB" id="A0A2R5GQD3"/>
<dbReference type="EMBL" id="BEYU01000132">
    <property type="protein sequence ID" value="GBG32825.1"/>
    <property type="molecule type" value="Genomic_DNA"/>
</dbReference>
<reference evidence="6 7" key="1">
    <citation type="submission" date="2017-12" db="EMBL/GenBank/DDBJ databases">
        <title>Sequencing, de novo assembly and annotation of complete genome of a new Thraustochytrid species, strain FCC1311.</title>
        <authorList>
            <person name="Sedici K."/>
            <person name="Godart F."/>
            <person name="Aiese Cigliano R."/>
            <person name="Sanseverino W."/>
            <person name="Barakat M."/>
            <person name="Ortet P."/>
            <person name="Marechal E."/>
            <person name="Cagnac O."/>
            <person name="Amato A."/>
        </authorList>
    </citation>
    <scope>NUCLEOTIDE SEQUENCE [LARGE SCALE GENOMIC DNA]</scope>
</reference>
<keyword evidence="2" id="KW-0677">Repeat</keyword>
<keyword evidence="4" id="KW-0175">Coiled coil</keyword>
<dbReference type="InterPro" id="IPR002048">
    <property type="entry name" value="EF_hand_dom"/>
</dbReference>
<feature type="coiled-coil region" evidence="4">
    <location>
        <begin position="71"/>
        <end position="98"/>
    </location>
</feature>
<protein>
    <submittedName>
        <fullName evidence="6">Calmodulin</fullName>
    </submittedName>
</protein>
<comment type="similarity">
    <text evidence="1">Belongs to the centrin family.</text>
</comment>
<dbReference type="Gene3D" id="1.10.238.10">
    <property type="entry name" value="EF-hand"/>
    <property type="match status" value="2"/>
</dbReference>
<dbReference type="OrthoDB" id="26525at2759"/>
<evidence type="ECO:0000256" key="3">
    <source>
        <dbReference type="ARBA" id="ARBA00022837"/>
    </source>
</evidence>
<dbReference type="CDD" id="cd00051">
    <property type="entry name" value="EFh"/>
    <property type="match status" value="1"/>
</dbReference>
<dbReference type="Proteomes" id="UP000241890">
    <property type="component" value="Unassembled WGS sequence"/>
</dbReference>
<evidence type="ECO:0000313" key="7">
    <source>
        <dbReference type="Proteomes" id="UP000241890"/>
    </source>
</evidence>